<evidence type="ECO:0000313" key="1">
    <source>
        <dbReference type="EMBL" id="KXG76307.1"/>
    </source>
</evidence>
<sequence length="390" mass="45538">MAKRKFEVIQGKKRRNYTLAHKFIEAHATNTRLMGVIGLRIKWETEAEEAFYQFFHLDGEEFGLDDYISILAGSRERVEITTARMMGGLGGELISLNEREARHLVKTFAAKNRDFGEELPEPLSEYQFILEEEMALSDEEQQRLWDKICEPIVSPVQLINYYIMRAVGNDREAMAYLCCDPTMEYTPVKRPSTLLKNVIEKTDSGDAVAYIAESLIDTGNAYKMILTEIHVTEREGRWRVCRAEVRSVMNITGTEAAFALSKDEYITVYHVKNFRELMRRLEREKPHAMVHPYEVGLLYTEFYPHNEHVKKSVYYLNDDMYGVYYITEGSQFLAAAYSKQGIRELERYFQGYTADGLLELEERFHLDRPLLYEFVNSGYDNFYDFLEDGQ</sequence>
<comment type="caution">
    <text evidence="1">The sequence shown here is derived from an EMBL/GenBank/DDBJ whole genome shotgun (WGS) entry which is preliminary data.</text>
</comment>
<reference evidence="1 2" key="1">
    <citation type="submission" date="2015-12" db="EMBL/GenBank/DDBJ databases">
        <title>Draft genome sequence of the thermoanaerobe Thermotalea metallivorans, an isolate from the runoff channel of the Great Artesian Basin, Australia.</title>
        <authorList>
            <person name="Patel B.K."/>
        </authorList>
    </citation>
    <scope>NUCLEOTIDE SEQUENCE [LARGE SCALE GENOMIC DNA]</scope>
    <source>
        <strain evidence="1 2">B2-1</strain>
    </source>
</reference>
<keyword evidence="2" id="KW-1185">Reference proteome</keyword>
<protein>
    <submittedName>
        <fullName evidence="1">Uncharacterized protein</fullName>
    </submittedName>
</protein>
<dbReference type="Proteomes" id="UP000070456">
    <property type="component" value="Unassembled WGS sequence"/>
</dbReference>
<accession>A0A140L6Y2</accession>
<dbReference type="AlphaFoldDB" id="A0A140L6Y2"/>
<dbReference type="OrthoDB" id="2078434at2"/>
<evidence type="ECO:0000313" key="2">
    <source>
        <dbReference type="Proteomes" id="UP000070456"/>
    </source>
</evidence>
<name>A0A140L6Y2_9FIRM</name>
<dbReference type="EMBL" id="LOEE01000028">
    <property type="protein sequence ID" value="KXG76307.1"/>
    <property type="molecule type" value="Genomic_DNA"/>
</dbReference>
<gene>
    <name evidence="1" type="ORF">AN619_12640</name>
</gene>
<organism evidence="1 2">
    <name type="scientific">Thermotalea metallivorans</name>
    <dbReference type="NCBI Taxonomy" id="520762"/>
    <lineage>
        <taxon>Bacteria</taxon>
        <taxon>Bacillati</taxon>
        <taxon>Bacillota</taxon>
        <taxon>Clostridia</taxon>
        <taxon>Peptostreptococcales</taxon>
        <taxon>Thermotaleaceae</taxon>
        <taxon>Thermotalea</taxon>
    </lineage>
</organism>
<proteinExistence type="predicted"/>
<dbReference type="STRING" id="520762.AN619_12640"/>
<dbReference type="RefSeq" id="WP_068555849.1">
    <property type="nucleotide sequence ID" value="NZ_LOEE01000028.1"/>
</dbReference>